<reference evidence="2" key="1">
    <citation type="submission" date="2023-04" db="EMBL/GenBank/DDBJ databases">
        <title>Phytophthora lilii NBRC 32176.</title>
        <authorList>
            <person name="Ichikawa N."/>
            <person name="Sato H."/>
            <person name="Tonouchi N."/>
        </authorList>
    </citation>
    <scope>NUCLEOTIDE SEQUENCE</scope>
    <source>
        <strain evidence="2">NBRC 32176</strain>
    </source>
</reference>
<sequence length="113" mass="12643">MMQIQNAAMTLLLTVVWRDEARAFLHSGGVAVLANVLTSEAVLAKTTIELALAQALYYVSMHWPDETWSEVISTGIGKWIEVIETRCEGESDGLVQYLLASMKTLLYCEVRFM</sequence>
<organism evidence="2 3">
    <name type="scientific">Phytophthora lilii</name>
    <dbReference type="NCBI Taxonomy" id="2077276"/>
    <lineage>
        <taxon>Eukaryota</taxon>
        <taxon>Sar</taxon>
        <taxon>Stramenopiles</taxon>
        <taxon>Oomycota</taxon>
        <taxon>Peronosporomycetes</taxon>
        <taxon>Peronosporales</taxon>
        <taxon>Peronosporaceae</taxon>
        <taxon>Phytophthora</taxon>
    </lineage>
</organism>
<evidence type="ECO:0000256" key="1">
    <source>
        <dbReference type="SAM" id="SignalP"/>
    </source>
</evidence>
<name>A0A9W6TAP3_9STRA</name>
<evidence type="ECO:0000313" key="3">
    <source>
        <dbReference type="Proteomes" id="UP001165083"/>
    </source>
</evidence>
<accession>A0A9W6TAP3</accession>
<dbReference type="AlphaFoldDB" id="A0A9W6TAP3"/>
<keyword evidence="3" id="KW-1185">Reference proteome</keyword>
<keyword evidence="1" id="KW-0732">Signal</keyword>
<comment type="caution">
    <text evidence="2">The sequence shown here is derived from an EMBL/GenBank/DDBJ whole genome shotgun (WGS) entry which is preliminary data.</text>
</comment>
<protein>
    <submittedName>
        <fullName evidence="2">Unnamed protein product</fullName>
    </submittedName>
</protein>
<evidence type="ECO:0000313" key="2">
    <source>
        <dbReference type="EMBL" id="GMF09209.1"/>
    </source>
</evidence>
<feature type="signal peptide" evidence="1">
    <location>
        <begin position="1"/>
        <end position="23"/>
    </location>
</feature>
<proteinExistence type="predicted"/>
<dbReference type="Proteomes" id="UP001165083">
    <property type="component" value="Unassembled WGS sequence"/>
</dbReference>
<dbReference type="EMBL" id="BSXW01000007">
    <property type="protein sequence ID" value="GMF09209.1"/>
    <property type="molecule type" value="Genomic_DNA"/>
</dbReference>
<gene>
    <name evidence="2" type="ORF">Plil01_000013100</name>
</gene>
<dbReference type="OrthoDB" id="10254073at2759"/>
<feature type="chain" id="PRO_5040839806" evidence="1">
    <location>
        <begin position="24"/>
        <end position="113"/>
    </location>
</feature>